<keyword evidence="8" id="KW-1015">Disulfide bond</keyword>
<feature type="transmembrane region" description="Helical" evidence="14">
    <location>
        <begin position="111"/>
        <end position="132"/>
    </location>
</feature>
<name>A0A834C8G0_ORYME</name>
<dbReference type="PANTHER" id="PTHR24248">
    <property type="entry name" value="ADRENERGIC RECEPTOR-RELATED G-PROTEIN COUPLED RECEPTOR"/>
    <property type="match status" value="1"/>
</dbReference>
<evidence type="ECO:0000256" key="3">
    <source>
        <dbReference type="ARBA" id="ARBA00022475"/>
    </source>
</evidence>
<gene>
    <name evidence="16" type="ORF">FQA47_016355</name>
</gene>
<evidence type="ECO:0000256" key="11">
    <source>
        <dbReference type="ARBA" id="ARBA00023224"/>
    </source>
</evidence>
<keyword evidence="11 13" id="KW-0807">Transducer</keyword>
<dbReference type="GO" id="GO:0007268">
    <property type="term" value="P:chemical synaptic transmission"/>
    <property type="evidence" value="ECO:0007669"/>
    <property type="project" value="InterPro"/>
</dbReference>
<evidence type="ECO:0000256" key="14">
    <source>
        <dbReference type="SAM" id="Phobius"/>
    </source>
</evidence>
<dbReference type="Proteomes" id="UP000646548">
    <property type="component" value="Unassembled WGS sequence"/>
</dbReference>
<dbReference type="SMART" id="SM01381">
    <property type="entry name" value="7TM_GPCR_Srsx"/>
    <property type="match status" value="1"/>
</dbReference>
<organism evidence="16 17">
    <name type="scientific">Oryzias melastigma</name>
    <name type="common">Marine medaka</name>
    <dbReference type="NCBI Taxonomy" id="30732"/>
    <lineage>
        <taxon>Eukaryota</taxon>
        <taxon>Metazoa</taxon>
        <taxon>Chordata</taxon>
        <taxon>Craniata</taxon>
        <taxon>Vertebrata</taxon>
        <taxon>Euteleostomi</taxon>
        <taxon>Actinopterygii</taxon>
        <taxon>Neopterygii</taxon>
        <taxon>Teleostei</taxon>
        <taxon>Neoteleostei</taxon>
        <taxon>Acanthomorphata</taxon>
        <taxon>Ovalentaria</taxon>
        <taxon>Atherinomorphae</taxon>
        <taxon>Beloniformes</taxon>
        <taxon>Adrianichthyidae</taxon>
        <taxon>Oryziinae</taxon>
        <taxon>Oryzias</taxon>
    </lineage>
</organism>
<evidence type="ECO:0000256" key="12">
    <source>
        <dbReference type="ARBA" id="ARBA00032309"/>
    </source>
</evidence>
<feature type="domain" description="G-protein coupled receptors family 1 profile" evidence="15">
    <location>
        <begin position="53"/>
        <end position="359"/>
    </location>
</feature>
<evidence type="ECO:0000256" key="10">
    <source>
        <dbReference type="ARBA" id="ARBA00023180"/>
    </source>
</evidence>
<dbReference type="InterPro" id="IPR002231">
    <property type="entry name" value="5HT_rcpt"/>
</dbReference>
<keyword evidence="4 13" id="KW-0812">Transmembrane</keyword>
<dbReference type="GO" id="GO:0043410">
    <property type="term" value="P:positive regulation of MAPK cascade"/>
    <property type="evidence" value="ECO:0007669"/>
    <property type="project" value="TreeGrafter"/>
</dbReference>
<keyword evidence="5 14" id="KW-1133">Transmembrane helix</keyword>
<evidence type="ECO:0000256" key="4">
    <source>
        <dbReference type="ARBA" id="ARBA00022692"/>
    </source>
</evidence>
<feature type="transmembrane region" description="Helical" evidence="14">
    <location>
        <begin position="37"/>
        <end position="63"/>
    </location>
</feature>
<keyword evidence="10" id="KW-0325">Glycoprotein</keyword>
<proteinExistence type="inferred from homology"/>
<keyword evidence="3" id="KW-1003">Cell membrane</keyword>
<comment type="subcellular location">
    <subcellularLocation>
        <location evidence="1">Cell membrane</location>
        <topology evidence="1">Multi-pass membrane protein</topology>
    </subcellularLocation>
</comment>
<keyword evidence="9 13" id="KW-0675">Receptor</keyword>
<dbReference type="GO" id="GO:0042310">
    <property type="term" value="P:vasoconstriction"/>
    <property type="evidence" value="ECO:0007669"/>
    <property type="project" value="InterPro"/>
</dbReference>
<evidence type="ECO:0000256" key="9">
    <source>
        <dbReference type="ARBA" id="ARBA00023170"/>
    </source>
</evidence>
<evidence type="ECO:0000259" key="15">
    <source>
        <dbReference type="PROSITE" id="PS50262"/>
    </source>
</evidence>
<feature type="transmembrane region" description="Helical" evidence="14">
    <location>
        <begin position="204"/>
        <end position="222"/>
    </location>
</feature>
<accession>A0A834C8G0</accession>
<evidence type="ECO:0000256" key="6">
    <source>
        <dbReference type="ARBA" id="ARBA00023040"/>
    </source>
</evidence>
<dbReference type="PROSITE" id="PS50262">
    <property type="entry name" value="G_PROTEIN_RECEP_F1_2"/>
    <property type="match status" value="1"/>
</dbReference>
<dbReference type="Gene3D" id="1.20.1070.10">
    <property type="entry name" value="Rhodopsin 7-helix transmembrane proteins"/>
    <property type="match status" value="1"/>
</dbReference>
<evidence type="ECO:0000313" key="17">
    <source>
        <dbReference type="Proteomes" id="UP000646548"/>
    </source>
</evidence>
<evidence type="ECO:0000256" key="2">
    <source>
        <dbReference type="ARBA" id="ARBA00017604"/>
    </source>
</evidence>
<evidence type="ECO:0000313" key="16">
    <source>
        <dbReference type="EMBL" id="KAF6721856.1"/>
    </source>
</evidence>
<sequence>MEFENSSLDYFTINSTESSNNSTAPTWSEDMLLGLQVSLSVLLALVTLATVLSNAFVITTIFLTRKLHTPANFLIGSLAVTDLLVSILVMPISILYTVSKTWSLGQIVCDIWLSSDITFCTASILHLCVIALDRYWAITDALEYSKRRTMRRAAMMVGVVWVISISISMPPLFWRQAKAHEELTECVVNTDQISYTLYSTFGAFYIPTVLLIILYGQIYIAARSRIFKTPSSSGKRFTTAQLIQTSAGSSLCSLNSASHQDAHLHSGSTRSGGSPLFMNSVKVKLADSVLERKRLCAARERKATKTLGIILGAFIVCWLPFFVGTLVTAICKECWFHPILFDLFTWLGYLNSLINPVIYTAFNDEFKQAFQKLVKCRRSF</sequence>
<evidence type="ECO:0000256" key="13">
    <source>
        <dbReference type="RuleBase" id="RU000688"/>
    </source>
</evidence>
<dbReference type="GO" id="GO:0006939">
    <property type="term" value="P:smooth muscle contraction"/>
    <property type="evidence" value="ECO:0007669"/>
    <property type="project" value="InterPro"/>
</dbReference>
<dbReference type="PRINTS" id="PR01101">
    <property type="entry name" value="5HTRECEPTOR"/>
</dbReference>
<feature type="transmembrane region" description="Helical" evidence="14">
    <location>
        <begin position="343"/>
        <end position="362"/>
    </location>
</feature>
<evidence type="ECO:0000256" key="5">
    <source>
        <dbReference type="ARBA" id="ARBA00022989"/>
    </source>
</evidence>
<dbReference type="PRINTS" id="PR00514">
    <property type="entry name" value="5HT1DRECEPTR"/>
</dbReference>
<dbReference type="SUPFAM" id="SSF81321">
    <property type="entry name" value="Family A G protein-coupled receptor-like"/>
    <property type="match status" value="1"/>
</dbReference>
<feature type="transmembrane region" description="Helical" evidence="14">
    <location>
        <begin position="153"/>
        <end position="174"/>
    </location>
</feature>
<dbReference type="InterPro" id="IPR000505">
    <property type="entry name" value="5HT1D_rcpt"/>
</dbReference>
<evidence type="ECO:0000256" key="8">
    <source>
        <dbReference type="ARBA" id="ARBA00023157"/>
    </source>
</evidence>
<dbReference type="GO" id="GO:0040012">
    <property type="term" value="P:regulation of locomotion"/>
    <property type="evidence" value="ECO:0007669"/>
    <property type="project" value="InterPro"/>
</dbReference>
<dbReference type="GO" id="GO:0045202">
    <property type="term" value="C:synapse"/>
    <property type="evidence" value="ECO:0007669"/>
    <property type="project" value="GOC"/>
</dbReference>
<comment type="caution">
    <text evidence="16">The sequence shown here is derived from an EMBL/GenBank/DDBJ whole genome shotgun (WGS) entry which is preliminary data.</text>
</comment>
<comment type="similarity">
    <text evidence="13">Belongs to the G-protein coupled receptor 1 family.</text>
</comment>
<feature type="transmembrane region" description="Helical" evidence="14">
    <location>
        <begin position="75"/>
        <end position="99"/>
    </location>
</feature>
<dbReference type="CDD" id="cd15333">
    <property type="entry name" value="7tmA_5-HT1B_1D"/>
    <property type="match status" value="1"/>
</dbReference>
<keyword evidence="7 14" id="KW-0472">Membrane</keyword>
<reference evidence="16" key="1">
    <citation type="journal article" name="BMC Genomics">
        <title>Long-read sequencing and de novo genome assembly of marine medaka (Oryzias melastigma).</title>
        <authorList>
            <person name="Liang P."/>
            <person name="Saqib H.S.A."/>
            <person name="Ni X."/>
            <person name="Shen Y."/>
        </authorList>
    </citation>
    <scope>NUCLEOTIDE SEQUENCE</scope>
    <source>
        <strain evidence="16">Bigg-433</strain>
    </source>
</reference>
<protein>
    <recommendedName>
        <fullName evidence="2">5-hydroxytryptamine receptor 1D</fullName>
    </recommendedName>
    <alternativeName>
        <fullName evidence="12">Serotonin receptor 1D</fullName>
    </alternativeName>
</protein>
<dbReference type="Pfam" id="PF00001">
    <property type="entry name" value="7tm_1"/>
    <property type="match status" value="1"/>
</dbReference>
<dbReference type="AlphaFoldDB" id="A0A834C8G0"/>
<keyword evidence="6 13" id="KW-0297">G-protein coupled receptor</keyword>
<dbReference type="PANTHER" id="PTHR24248:SF196">
    <property type="entry name" value="5-HYDROXYTRYPTAMINE RECEPTOR 1D"/>
    <property type="match status" value="1"/>
</dbReference>
<dbReference type="GO" id="GO:0050795">
    <property type="term" value="P:regulation of behavior"/>
    <property type="evidence" value="ECO:0007669"/>
    <property type="project" value="InterPro"/>
</dbReference>
<evidence type="ECO:0000256" key="7">
    <source>
        <dbReference type="ARBA" id="ARBA00023136"/>
    </source>
</evidence>
<dbReference type="GO" id="GO:0004993">
    <property type="term" value="F:G protein-coupled serotonin receptor activity"/>
    <property type="evidence" value="ECO:0007669"/>
    <property type="project" value="InterPro"/>
</dbReference>
<dbReference type="EMBL" id="WKFB01000479">
    <property type="protein sequence ID" value="KAF6721856.1"/>
    <property type="molecule type" value="Genomic_DNA"/>
</dbReference>
<feature type="transmembrane region" description="Helical" evidence="14">
    <location>
        <begin position="309"/>
        <end position="331"/>
    </location>
</feature>
<dbReference type="PROSITE" id="PS00237">
    <property type="entry name" value="G_PROTEIN_RECEP_F1_1"/>
    <property type="match status" value="1"/>
</dbReference>
<evidence type="ECO:0000256" key="1">
    <source>
        <dbReference type="ARBA" id="ARBA00004651"/>
    </source>
</evidence>
<dbReference type="GO" id="GO:0071880">
    <property type="term" value="P:adenylate cyclase-activating adrenergic receptor signaling pathway"/>
    <property type="evidence" value="ECO:0007669"/>
    <property type="project" value="TreeGrafter"/>
</dbReference>
<dbReference type="GO" id="GO:0005886">
    <property type="term" value="C:plasma membrane"/>
    <property type="evidence" value="ECO:0007669"/>
    <property type="project" value="UniProtKB-SubCell"/>
</dbReference>
<dbReference type="InterPro" id="IPR017452">
    <property type="entry name" value="GPCR_Rhodpsn_7TM"/>
</dbReference>
<dbReference type="PRINTS" id="PR00237">
    <property type="entry name" value="GPCRRHODOPSN"/>
</dbReference>
<dbReference type="InterPro" id="IPR000276">
    <property type="entry name" value="GPCR_Rhodpsn"/>
</dbReference>